<dbReference type="EMBL" id="CAKASE010000052">
    <property type="protein sequence ID" value="CAG9565086.1"/>
    <property type="molecule type" value="Genomic_DNA"/>
</dbReference>
<comment type="caution">
    <text evidence="2">The sequence shown here is derived from an EMBL/GenBank/DDBJ whole genome shotgun (WGS) entry which is preliminary data.</text>
</comment>
<protein>
    <submittedName>
        <fullName evidence="2">(African queen) hypothetical protein</fullName>
    </submittedName>
</protein>
<gene>
    <name evidence="2" type="ORF">DCHRY22_LOCUS5992</name>
</gene>
<sequence>MEEKSKPPEHGDYSTGSTNRFTRSPTVPPPVVKEPNSCGLDPKKPRQASPFNYHYDVKYKTVPSWRPNIGAIPHEDPVFLEKTGVFGTRSPTRSEVETGDPRVG</sequence>
<organism evidence="2 3">
    <name type="scientific">Danaus chrysippus</name>
    <name type="common">African queen</name>
    <dbReference type="NCBI Taxonomy" id="151541"/>
    <lineage>
        <taxon>Eukaryota</taxon>
        <taxon>Metazoa</taxon>
        <taxon>Ecdysozoa</taxon>
        <taxon>Arthropoda</taxon>
        <taxon>Hexapoda</taxon>
        <taxon>Insecta</taxon>
        <taxon>Pterygota</taxon>
        <taxon>Neoptera</taxon>
        <taxon>Endopterygota</taxon>
        <taxon>Lepidoptera</taxon>
        <taxon>Glossata</taxon>
        <taxon>Ditrysia</taxon>
        <taxon>Papilionoidea</taxon>
        <taxon>Nymphalidae</taxon>
        <taxon>Danainae</taxon>
        <taxon>Danaini</taxon>
        <taxon>Danaina</taxon>
        <taxon>Danaus</taxon>
        <taxon>Anosia</taxon>
    </lineage>
</organism>
<accession>A0A8J2VTP7</accession>
<keyword evidence="3" id="KW-1185">Reference proteome</keyword>
<feature type="compositionally biased region" description="Basic and acidic residues" evidence="1">
    <location>
        <begin position="1"/>
        <end position="12"/>
    </location>
</feature>
<dbReference type="Proteomes" id="UP000789524">
    <property type="component" value="Unassembled WGS sequence"/>
</dbReference>
<dbReference type="AlphaFoldDB" id="A0A8J2VTP7"/>
<evidence type="ECO:0000256" key="1">
    <source>
        <dbReference type="SAM" id="MobiDB-lite"/>
    </source>
</evidence>
<proteinExistence type="predicted"/>
<evidence type="ECO:0000313" key="3">
    <source>
        <dbReference type="Proteomes" id="UP000789524"/>
    </source>
</evidence>
<reference evidence="2" key="1">
    <citation type="submission" date="2021-09" db="EMBL/GenBank/DDBJ databases">
        <authorList>
            <person name="Martin H S."/>
        </authorList>
    </citation>
    <scope>NUCLEOTIDE SEQUENCE</scope>
</reference>
<evidence type="ECO:0000313" key="2">
    <source>
        <dbReference type="EMBL" id="CAG9565086.1"/>
    </source>
</evidence>
<feature type="compositionally biased region" description="Polar residues" evidence="1">
    <location>
        <begin position="14"/>
        <end position="25"/>
    </location>
</feature>
<feature type="compositionally biased region" description="Basic and acidic residues" evidence="1">
    <location>
        <begin position="92"/>
        <end position="104"/>
    </location>
</feature>
<feature type="region of interest" description="Disordered" evidence="1">
    <location>
        <begin position="1"/>
        <end position="50"/>
    </location>
</feature>
<feature type="region of interest" description="Disordered" evidence="1">
    <location>
        <begin position="83"/>
        <end position="104"/>
    </location>
</feature>
<name>A0A8J2VTP7_9NEOP</name>